<keyword evidence="3" id="KW-0238">DNA-binding</keyword>
<comment type="caution">
    <text evidence="7">The sequence shown here is derived from an EMBL/GenBank/DDBJ whole genome shotgun (WGS) entry which is preliminary data.</text>
</comment>
<dbReference type="PROSITE" id="PS50943">
    <property type="entry name" value="HTH_CROC1"/>
    <property type="match status" value="1"/>
</dbReference>
<evidence type="ECO:0000256" key="4">
    <source>
        <dbReference type="ARBA" id="ARBA00023163"/>
    </source>
</evidence>
<feature type="domain" description="HTH lacI-type" evidence="5">
    <location>
        <begin position="7"/>
        <end position="61"/>
    </location>
</feature>
<evidence type="ECO:0000256" key="1">
    <source>
        <dbReference type="ARBA" id="ARBA00022491"/>
    </source>
</evidence>
<sequence length="78" mass="8902">MAEKKTIKLEDVAELAGVSKTTVSRVLNNRGYLSDKTIKKVHDAMDELNYRPNVIARQLFKQKTNLVAFRTIPLRVDT</sequence>
<name>A0AB36I3D9_LIMRT</name>
<evidence type="ECO:0000313" key="8">
    <source>
        <dbReference type="Proteomes" id="UP000184174"/>
    </source>
</evidence>
<keyword evidence="2" id="KW-0805">Transcription regulation</keyword>
<dbReference type="PANTHER" id="PTHR30146">
    <property type="entry name" value="LACI-RELATED TRANSCRIPTIONAL REPRESSOR"/>
    <property type="match status" value="1"/>
</dbReference>
<dbReference type="Proteomes" id="UP000184174">
    <property type="component" value="Unassembled WGS sequence"/>
</dbReference>
<gene>
    <name evidence="7" type="ORF">BJI45_00190</name>
</gene>
<dbReference type="InterPro" id="IPR010982">
    <property type="entry name" value="Lambda_DNA-bd_dom_sf"/>
</dbReference>
<proteinExistence type="predicted"/>
<feature type="domain" description="HTH cro/C1-type" evidence="6">
    <location>
        <begin position="3"/>
        <end position="51"/>
    </location>
</feature>
<accession>A0AB36I3D9</accession>
<evidence type="ECO:0000259" key="5">
    <source>
        <dbReference type="PROSITE" id="PS50932"/>
    </source>
</evidence>
<dbReference type="SMART" id="SM00354">
    <property type="entry name" value="HTH_LACI"/>
    <property type="match status" value="1"/>
</dbReference>
<keyword evidence="1" id="KW-0678">Repressor</keyword>
<dbReference type="Pfam" id="PF00356">
    <property type="entry name" value="LacI"/>
    <property type="match status" value="1"/>
</dbReference>
<dbReference type="EMBL" id="MKQH01000006">
    <property type="protein sequence ID" value="OJI11666.1"/>
    <property type="molecule type" value="Genomic_DNA"/>
</dbReference>
<organism evidence="7 8">
    <name type="scientific">Limosilactobacillus reuteri</name>
    <name type="common">Lactobacillus reuteri</name>
    <dbReference type="NCBI Taxonomy" id="1598"/>
    <lineage>
        <taxon>Bacteria</taxon>
        <taxon>Bacillati</taxon>
        <taxon>Bacillota</taxon>
        <taxon>Bacilli</taxon>
        <taxon>Lactobacillales</taxon>
        <taxon>Lactobacillaceae</taxon>
        <taxon>Limosilactobacillus</taxon>
    </lineage>
</organism>
<dbReference type="CDD" id="cd01392">
    <property type="entry name" value="HTH_LacI"/>
    <property type="match status" value="1"/>
</dbReference>
<dbReference type="GO" id="GO:0003700">
    <property type="term" value="F:DNA-binding transcription factor activity"/>
    <property type="evidence" value="ECO:0007669"/>
    <property type="project" value="TreeGrafter"/>
</dbReference>
<dbReference type="PANTHER" id="PTHR30146:SF95">
    <property type="entry name" value="RIBOSE OPERON REPRESSOR"/>
    <property type="match status" value="1"/>
</dbReference>
<reference evidence="7 8" key="1">
    <citation type="submission" date="2016-10" db="EMBL/GenBank/DDBJ databases">
        <title>Genome sequence of Lactobacillus reuteri 121, a source of glucan and fructan exopolysaccharides.</title>
        <authorList>
            <person name="Gangoiti J."/>
            <person name="Lammerts Van Bueren A."/>
            <person name="Dijkhuizen L."/>
        </authorList>
    </citation>
    <scope>NUCLEOTIDE SEQUENCE [LARGE SCALE GENOMIC DNA]</scope>
    <source>
        <strain evidence="7 8">121</strain>
    </source>
</reference>
<dbReference type="SUPFAM" id="SSF47413">
    <property type="entry name" value="lambda repressor-like DNA-binding domains"/>
    <property type="match status" value="1"/>
</dbReference>
<dbReference type="GO" id="GO:0000976">
    <property type="term" value="F:transcription cis-regulatory region binding"/>
    <property type="evidence" value="ECO:0007669"/>
    <property type="project" value="TreeGrafter"/>
</dbReference>
<keyword evidence="4" id="KW-0804">Transcription</keyword>
<protein>
    <recommendedName>
        <fullName evidence="9">LacI family transcriptional regulator</fullName>
    </recommendedName>
</protein>
<dbReference type="InterPro" id="IPR001387">
    <property type="entry name" value="Cro/C1-type_HTH"/>
</dbReference>
<dbReference type="Gene3D" id="1.10.260.40">
    <property type="entry name" value="lambda repressor-like DNA-binding domains"/>
    <property type="match status" value="1"/>
</dbReference>
<evidence type="ECO:0000313" key="7">
    <source>
        <dbReference type="EMBL" id="OJI11666.1"/>
    </source>
</evidence>
<dbReference type="PRINTS" id="PR00036">
    <property type="entry name" value="HTHLACI"/>
</dbReference>
<evidence type="ECO:0008006" key="9">
    <source>
        <dbReference type="Google" id="ProtNLM"/>
    </source>
</evidence>
<dbReference type="AlphaFoldDB" id="A0AB36I3D9"/>
<evidence type="ECO:0000256" key="2">
    <source>
        <dbReference type="ARBA" id="ARBA00023015"/>
    </source>
</evidence>
<dbReference type="PROSITE" id="PS50932">
    <property type="entry name" value="HTH_LACI_2"/>
    <property type="match status" value="1"/>
</dbReference>
<evidence type="ECO:0000259" key="6">
    <source>
        <dbReference type="PROSITE" id="PS50943"/>
    </source>
</evidence>
<dbReference type="InterPro" id="IPR000843">
    <property type="entry name" value="HTH_LacI"/>
</dbReference>
<dbReference type="PROSITE" id="PS00356">
    <property type="entry name" value="HTH_LACI_1"/>
    <property type="match status" value="1"/>
</dbReference>
<evidence type="ECO:0000256" key="3">
    <source>
        <dbReference type="ARBA" id="ARBA00023125"/>
    </source>
</evidence>